<keyword evidence="8" id="KW-0449">Lipoprotein</keyword>
<reference evidence="9" key="1">
    <citation type="submission" date="2017-04" db="EMBL/GenBank/DDBJ databases">
        <authorList>
            <person name="Varghese N."/>
            <person name="Submissions S."/>
        </authorList>
    </citation>
    <scope>NUCLEOTIDE SEQUENCE [LARGE SCALE GENOMIC DNA]</scope>
    <source>
        <strain evidence="9">DSM 22618</strain>
    </source>
</reference>
<dbReference type="InterPro" id="IPR001640">
    <property type="entry name" value="Lgt"/>
</dbReference>
<feature type="transmembrane region" description="Helical" evidence="7">
    <location>
        <begin position="126"/>
        <end position="144"/>
    </location>
</feature>
<dbReference type="STRING" id="1123014.SAMN02745746_01475"/>
<keyword evidence="5 7" id="KW-1133">Transmembrane helix</keyword>
<dbReference type="GO" id="GO:0042158">
    <property type="term" value="P:lipoprotein biosynthetic process"/>
    <property type="evidence" value="ECO:0007669"/>
    <property type="project" value="UniProtKB-UniRule"/>
</dbReference>
<dbReference type="Proteomes" id="UP000192920">
    <property type="component" value="Unassembled WGS sequence"/>
</dbReference>
<evidence type="ECO:0000313" key="9">
    <source>
        <dbReference type="Proteomes" id="UP000192920"/>
    </source>
</evidence>
<dbReference type="NCBIfam" id="TIGR00544">
    <property type="entry name" value="lgt"/>
    <property type="match status" value="1"/>
</dbReference>
<dbReference type="UniPathway" id="UPA00664"/>
<evidence type="ECO:0000256" key="4">
    <source>
        <dbReference type="ARBA" id="ARBA00022692"/>
    </source>
</evidence>
<dbReference type="GO" id="GO:0008961">
    <property type="term" value="F:phosphatidylglycerol-prolipoprotein diacylglyceryl transferase activity"/>
    <property type="evidence" value="ECO:0007669"/>
    <property type="project" value="UniProtKB-UniRule"/>
</dbReference>
<feature type="transmembrane region" description="Helical" evidence="7">
    <location>
        <begin position="96"/>
        <end position="114"/>
    </location>
</feature>
<keyword evidence="6 7" id="KW-0472">Membrane</keyword>
<keyword evidence="2 7" id="KW-1003">Cell membrane</keyword>
<sequence length="283" mass="32031">MFIHPQFDPVAIKLGPLAVHWYGLMYLLGFLLFIGLGNLRLKRGHAFLTPKLLDDLLMYGVLGVVLGGRLGEVLFYQPAYYFSHPQEILMVWKGGMSFHGGFLGVLVGMLLFARKHGRSFWELTDFIAPLVPLGLAAGRIGNFINGELWGRVTRPDAPWAMLFPQARLDDLAQAQQSPELMAQLMQYGALPRHPSQLYQFALEGLTLFIILWWFSARPRARGQVSALFLIGYGFFRFVAEFFRSPDAGIFGQSYTISMGQWLSLPMIVLGLVLFVWFGRHESR</sequence>
<dbReference type="EC" id="2.5.1.145" evidence="7"/>
<feature type="transmembrane region" description="Helical" evidence="7">
    <location>
        <begin position="254"/>
        <end position="277"/>
    </location>
</feature>
<comment type="catalytic activity">
    <reaction evidence="7">
        <text>L-cysteinyl-[prolipoprotein] + a 1,2-diacyl-sn-glycero-3-phospho-(1'-sn-glycerol) = an S-1,2-diacyl-sn-glyceryl-L-cysteinyl-[prolipoprotein] + sn-glycerol 1-phosphate + H(+)</text>
        <dbReference type="Rhea" id="RHEA:56712"/>
        <dbReference type="Rhea" id="RHEA-COMP:14679"/>
        <dbReference type="Rhea" id="RHEA-COMP:14680"/>
        <dbReference type="ChEBI" id="CHEBI:15378"/>
        <dbReference type="ChEBI" id="CHEBI:29950"/>
        <dbReference type="ChEBI" id="CHEBI:57685"/>
        <dbReference type="ChEBI" id="CHEBI:64716"/>
        <dbReference type="ChEBI" id="CHEBI:140658"/>
        <dbReference type="EC" id="2.5.1.145"/>
    </reaction>
</comment>
<dbReference type="HAMAP" id="MF_01147">
    <property type="entry name" value="Lgt"/>
    <property type="match status" value="1"/>
</dbReference>
<feature type="transmembrane region" description="Helical" evidence="7">
    <location>
        <begin position="56"/>
        <end position="76"/>
    </location>
</feature>
<evidence type="ECO:0000256" key="1">
    <source>
        <dbReference type="ARBA" id="ARBA00007150"/>
    </source>
</evidence>
<keyword evidence="4 7" id="KW-0812">Transmembrane</keyword>
<keyword evidence="3 7" id="KW-0808">Transferase</keyword>
<evidence type="ECO:0000256" key="6">
    <source>
        <dbReference type="ARBA" id="ARBA00023136"/>
    </source>
</evidence>
<protein>
    <recommendedName>
        <fullName evidence="7">Phosphatidylglycerol--prolipoprotein diacylglyceryl transferase</fullName>
        <ecNumber evidence="7">2.5.1.145</ecNumber>
    </recommendedName>
</protein>
<dbReference type="PROSITE" id="PS01311">
    <property type="entry name" value="LGT"/>
    <property type="match status" value="1"/>
</dbReference>
<dbReference type="GO" id="GO:0005886">
    <property type="term" value="C:plasma membrane"/>
    <property type="evidence" value="ECO:0007669"/>
    <property type="project" value="UniProtKB-SubCell"/>
</dbReference>
<dbReference type="PANTHER" id="PTHR30589">
    <property type="entry name" value="PROLIPOPROTEIN DIACYLGLYCERYL TRANSFERASE"/>
    <property type="match status" value="1"/>
</dbReference>
<accession>A0A1Y6BP21</accession>
<gene>
    <name evidence="7" type="primary">lgt</name>
    <name evidence="8" type="ORF">SAMN02745746_01475</name>
</gene>
<dbReference type="RefSeq" id="WP_085275784.1">
    <property type="nucleotide sequence ID" value="NZ_FXAG01000006.1"/>
</dbReference>
<keyword evidence="9" id="KW-1185">Reference proteome</keyword>
<comment type="subcellular location">
    <subcellularLocation>
        <location evidence="7">Cell membrane</location>
        <topology evidence="7">Multi-pass membrane protein</topology>
    </subcellularLocation>
</comment>
<feature type="transmembrane region" description="Helical" evidence="7">
    <location>
        <begin position="197"/>
        <end position="214"/>
    </location>
</feature>
<dbReference type="EMBL" id="FXAG01000006">
    <property type="protein sequence ID" value="SMF13499.1"/>
    <property type="molecule type" value="Genomic_DNA"/>
</dbReference>
<evidence type="ECO:0000256" key="2">
    <source>
        <dbReference type="ARBA" id="ARBA00022475"/>
    </source>
</evidence>
<evidence type="ECO:0000313" key="8">
    <source>
        <dbReference type="EMBL" id="SMF13499.1"/>
    </source>
</evidence>
<feature type="transmembrane region" description="Helical" evidence="7">
    <location>
        <begin position="19"/>
        <end position="36"/>
    </location>
</feature>
<dbReference type="Pfam" id="PF01790">
    <property type="entry name" value="LGT"/>
    <property type="match status" value="1"/>
</dbReference>
<proteinExistence type="inferred from homology"/>
<dbReference type="AlphaFoldDB" id="A0A1Y6BP21"/>
<evidence type="ECO:0000256" key="3">
    <source>
        <dbReference type="ARBA" id="ARBA00022679"/>
    </source>
</evidence>
<feature type="binding site" evidence="7">
    <location>
        <position position="139"/>
    </location>
    <ligand>
        <name>a 1,2-diacyl-sn-glycero-3-phospho-(1'-sn-glycerol)</name>
        <dbReference type="ChEBI" id="CHEBI:64716"/>
    </ligand>
</feature>
<feature type="transmembrane region" description="Helical" evidence="7">
    <location>
        <begin position="226"/>
        <end position="242"/>
    </location>
</feature>
<name>A0A1Y6BP21_9NEIS</name>
<evidence type="ECO:0000256" key="5">
    <source>
        <dbReference type="ARBA" id="ARBA00022989"/>
    </source>
</evidence>
<evidence type="ECO:0000256" key="7">
    <source>
        <dbReference type="HAMAP-Rule" id="MF_01147"/>
    </source>
</evidence>
<comment type="pathway">
    <text evidence="7">Protein modification; lipoprotein biosynthesis (diacylglyceryl transfer).</text>
</comment>
<comment type="similarity">
    <text evidence="1 7">Belongs to the Lgt family.</text>
</comment>
<comment type="function">
    <text evidence="7">Catalyzes the transfer of the diacylglyceryl group from phosphatidylglycerol to the sulfhydryl group of the N-terminal cysteine of a prolipoprotein, the first step in the formation of mature lipoproteins.</text>
</comment>
<dbReference type="PANTHER" id="PTHR30589:SF0">
    <property type="entry name" value="PHOSPHATIDYLGLYCEROL--PROLIPOPROTEIN DIACYLGLYCERYL TRANSFERASE"/>
    <property type="match status" value="1"/>
</dbReference>
<organism evidence="8 9">
    <name type="scientific">Pseudogulbenkiania subflava DSM 22618</name>
    <dbReference type="NCBI Taxonomy" id="1123014"/>
    <lineage>
        <taxon>Bacteria</taxon>
        <taxon>Pseudomonadati</taxon>
        <taxon>Pseudomonadota</taxon>
        <taxon>Betaproteobacteria</taxon>
        <taxon>Neisseriales</taxon>
        <taxon>Chromobacteriaceae</taxon>
        <taxon>Pseudogulbenkiania</taxon>
    </lineage>
</organism>